<evidence type="ECO:0000256" key="7">
    <source>
        <dbReference type="SAM" id="Phobius"/>
    </source>
</evidence>
<dbReference type="KEGG" id="halt:IM660_18200"/>
<reference evidence="9 10" key="1">
    <citation type="submission" date="2020-10" db="EMBL/GenBank/DDBJ databases">
        <title>Haloactinobacterium sp. RN3S43, a bacterium isolated from saline soil.</title>
        <authorList>
            <person name="Sun J.-Q."/>
        </authorList>
    </citation>
    <scope>NUCLEOTIDE SEQUENCE [LARGE SCALE GENOMIC DNA]</scope>
    <source>
        <strain evidence="9 10">RN3S43</strain>
    </source>
</reference>
<name>A0A7M1SZ97_9MICO</name>
<keyword evidence="3 7" id="KW-0812">Transmembrane</keyword>
<feature type="region of interest" description="Disordered" evidence="6">
    <location>
        <begin position="64"/>
        <end position="94"/>
    </location>
</feature>
<evidence type="ECO:0000256" key="2">
    <source>
        <dbReference type="ARBA" id="ARBA00022475"/>
    </source>
</evidence>
<evidence type="ECO:0000256" key="3">
    <source>
        <dbReference type="ARBA" id="ARBA00022692"/>
    </source>
</evidence>
<dbReference type="PANTHER" id="PTHR34820">
    <property type="entry name" value="INNER MEMBRANE PROTEIN YEBZ"/>
    <property type="match status" value="1"/>
</dbReference>
<feature type="region of interest" description="Disordered" evidence="6">
    <location>
        <begin position="359"/>
        <end position="378"/>
    </location>
</feature>
<feature type="transmembrane region" description="Helical" evidence="7">
    <location>
        <begin position="213"/>
        <end position="231"/>
    </location>
</feature>
<feature type="transmembrane region" description="Helical" evidence="7">
    <location>
        <begin position="395"/>
        <end position="415"/>
    </location>
</feature>
<dbReference type="InterPro" id="IPR019108">
    <property type="entry name" value="Caa3_assmbl_CtaG-rel"/>
</dbReference>
<evidence type="ECO:0000259" key="8">
    <source>
        <dbReference type="Pfam" id="PF05425"/>
    </source>
</evidence>
<dbReference type="PANTHER" id="PTHR34820:SF4">
    <property type="entry name" value="INNER MEMBRANE PROTEIN YEBZ"/>
    <property type="match status" value="1"/>
</dbReference>
<evidence type="ECO:0000256" key="5">
    <source>
        <dbReference type="ARBA" id="ARBA00023136"/>
    </source>
</evidence>
<dbReference type="InterPro" id="IPR008457">
    <property type="entry name" value="Cu-R_CopD_dom"/>
</dbReference>
<keyword evidence="5 7" id="KW-0472">Membrane</keyword>
<comment type="subcellular location">
    <subcellularLocation>
        <location evidence="1">Cell membrane</location>
        <topology evidence="1">Multi-pass membrane protein</topology>
    </subcellularLocation>
</comment>
<feature type="transmembrane region" description="Helical" evidence="7">
    <location>
        <begin position="506"/>
        <end position="529"/>
    </location>
</feature>
<feature type="transmembrane region" description="Helical" evidence="7">
    <location>
        <begin position="182"/>
        <end position="201"/>
    </location>
</feature>
<feature type="transmembrane region" description="Helical" evidence="7">
    <location>
        <begin position="427"/>
        <end position="448"/>
    </location>
</feature>
<feature type="transmembrane region" description="Helical" evidence="7">
    <location>
        <begin position="577"/>
        <end position="607"/>
    </location>
</feature>
<feature type="domain" description="Copper resistance protein D" evidence="8">
    <location>
        <begin position="244"/>
        <end position="352"/>
    </location>
</feature>
<sequence length="693" mass="73601">MLAALLGLAFSGAAGPTELADAGPLVRWSRPLISVTWQLAASVTIGGLMLLLFVLSPPPAGHGAAAGREASGREAAPGRNRTNRQNGPIRENRPRGMGEAWPIAARAVMVAGPVWAACLVIDLVLGYATVAGRPIGGAGFGDELAFYLTEISTGRAALMAAVLAAIMSVACVAVAGYGTAAIAALLAVAVLIPIATSGHASGSAYHELGMSGMFGHLLFAAIWVGGLVVLCLSAPRLGRDLAGAAARYSRIALWCFLGVGVSGAANAWLRLGGWEGFLGTYGALLAVKIVIFYALGGIGLLHRVRTIRTLEPRPDGGTPVQKSDGGTPKAFWRLAAVEVLVMGAVMGVAVALADTGPPVPQEAQENLSPAEELSQQPVPAPPTFERWFTQGVPDLLFACLAVVLAVVYVMWVVRLHRRGDRWPLGRTVVWLVGAAGFAWITFGGPAVYGRILFSAHMVQHMTLVMVLPILFTLGAPVTLALRALPARTDGTRGPREWLLAIVHSRWARFASHPVIAAVNFAGSMILFYFTPLFELALTTHIGHVAMVVHFSLAGYVFVNVLIGIDPGPRRPLYPLRLVMLFATMAFHAFFGIAIISMNTLLAADYFGALGLPWGVDALADQETGGEITWGIGEVPSLALAIGVAVQWARSDTREARRRDRKADRDDDAELEAYNAMMQRMGKDESRQDRVRRD</sequence>
<feature type="transmembrane region" description="Helical" evidence="7">
    <location>
        <begin position="541"/>
        <end position="565"/>
    </location>
</feature>
<dbReference type="AlphaFoldDB" id="A0A7M1SZ97"/>
<feature type="compositionally biased region" description="Polar residues" evidence="6">
    <location>
        <begin position="363"/>
        <end position="377"/>
    </location>
</feature>
<gene>
    <name evidence="9" type="ORF">IM660_18200</name>
</gene>
<feature type="transmembrane region" description="Helical" evidence="7">
    <location>
        <begin position="103"/>
        <end position="128"/>
    </location>
</feature>
<feature type="compositionally biased region" description="Low complexity" evidence="6">
    <location>
        <begin position="64"/>
        <end position="78"/>
    </location>
</feature>
<evidence type="ECO:0000256" key="6">
    <source>
        <dbReference type="SAM" id="MobiDB-lite"/>
    </source>
</evidence>
<feature type="transmembrane region" description="Helical" evidence="7">
    <location>
        <begin position="460"/>
        <end position="485"/>
    </location>
</feature>
<feature type="transmembrane region" description="Helical" evidence="7">
    <location>
        <begin position="281"/>
        <end position="301"/>
    </location>
</feature>
<evidence type="ECO:0000313" key="9">
    <source>
        <dbReference type="EMBL" id="QOR72879.1"/>
    </source>
</evidence>
<dbReference type="Pfam" id="PF09678">
    <property type="entry name" value="Caa3_CtaG"/>
    <property type="match status" value="1"/>
</dbReference>
<keyword evidence="4 7" id="KW-1133">Transmembrane helix</keyword>
<evidence type="ECO:0000313" key="10">
    <source>
        <dbReference type="Proteomes" id="UP000593758"/>
    </source>
</evidence>
<accession>A0A7M1SZ97</accession>
<feature type="transmembrane region" description="Helical" evidence="7">
    <location>
        <begin position="331"/>
        <end position="353"/>
    </location>
</feature>
<proteinExistence type="predicted"/>
<dbReference type="GO" id="GO:0006825">
    <property type="term" value="P:copper ion transport"/>
    <property type="evidence" value="ECO:0007669"/>
    <property type="project" value="InterPro"/>
</dbReference>
<evidence type="ECO:0000256" key="1">
    <source>
        <dbReference type="ARBA" id="ARBA00004651"/>
    </source>
</evidence>
<dbReference type="EMBL" id="CP063169">
    <property type="protein sequence ID" value="QOR72879.1"/>
    <property type="molecule type" value="Genomic_DNA"/>
</dbReference>
<feature type="transmembrane region" description="Helical" evidence="7">
    <location>
        <begin position="251"/>
        <end position="269"/>
    </location>
</feature>
<feature type="transmembrane region" description="Helical" evidence="7">
    <location>
        <begin position="32"/>
        <end position="55"/>
    </location>
</feature>
<protein>
    <submittedName>
        <fullName evidence="9">Bifunctional copper resistance protein CopD/cytochrome c oxidase assembly protein</fullName>
    </submittedName>
</protein>
<keyword evidence="10" id="KW-1185">Reference proteome</keyword>
<dbReference type="Pfam" id="PF05425">
    <property type="entry name" value="CopD"/>
    <property type="match status" value="1"/>
</dbReference>
<organism evidence="9 10">
    <name type="scientific">Ruania alkalisoli</name>
    <dbReference type="NCBI Taxonomy" id="2779775"/>
    <lineage>
        <taxon>Bacteria</taxon>
        <taxon>Bacillati</taxon>
        <taxon>Actinomycetota</taxon>
        <taxon>Actinomycetes</taxon>
        <taxon>Micrococcales</taxon>
        <taxon>Ruaniaceae</taxon>
        <taxon>Ruania</taxon>
    </lineage>
</organism>
<dbReference type="GO" id="GO:0005886">
    <property type="term" value="C:plasma membrane"/>
    <property type="evidence" value="ECO:0007669"/>
    <property type="project" value="UniProtKB-SubCell"/>
</dbReference>
<dbReference type="Proteomes" id="UP000593758">
    <property type="component" value="Chromosome"/>
</dbReference>
<feature type="transmembrane region" description="Helical" evidence="7">
    <location>
        <begin position="627"/>
        <end position="648"/>
    </location>
</feature>
<evidence type="ECO:0000256" key="4">
    <source>
        <dbReference type="ARBA" id="ARBA00022989"/>
    </source>
</evidence>
<dbReference type="InterPro" id="IPR032694">
    <property type="entry name" value="CopC/D"/>
</dbReference>
<keyword evidence="2" id="KW-1003">Cell membrane</keyword>